<comment type="caution">
    <text evidence="1">The sequence shown here is derived from an EMBL/GenBank/DDBJ whole genome shotgun (WGS) entry which is preliminary data.</text>
</comment>
<reference evidence="1 2" key="1">
    <citation type="submission" date="2021-10" db="EMBL/GenBank/DDBJ databases">
        <title>Alishewanella koreense sp. nov. isolated from seawater of southwestern coast in South Korea and the proposal for the reclassification of Rheinheimera perlucida and Rheinheimera tuosuensis as Arsukibacterium perlucida and Arsukibacterium tuosuensis.</title>
        <authorList>
            <person name="Kim K.H."/>
            <person name="Ruan W."/>
            <person name="Kim K.R."/>
            <person name="Baek J.H."/>
            <person name="Jeon C.O."/>
        </authorList>
    </citation>
    <scope>NUCLEOTIDE SEQUENCE [LARGE SCALE GENOMIC DNA]</scope>
    <source>
        <strain evidence="1 2">16-MA</strain>
    </source>
</reference>
<dbReference type="RefSeq" id="WP_226752460.1">
    <property type="nucleotide sequence ID" value="NZ_JAEINI020000031.1"/>
</dbReference>
<proteinExistence type="predicted"/>
<accession>A0ABS8C7U2</accession>
<evidence type="ECO:0000313" key="1">
    <source>
        <dbReference type="EMBL" id="MCB5228406.1"/>
    </source>
</evidence>
<organism evidence="1 2">
    <name type="scientific">Alishewanella maricola</name>
    <dbReference type="NCBI Taxonomy" id="2795740"/>
    <lineage>
        <taxon>Bacteria</taxon>
        <taxon>Pseudomonadati</taxon>
        <taxon>Pseudomonadota</taxon>
        <taxon>Gammaproteobacteria</taxon>
        <taxon>Alteromonadales</taxon>
        <taxon>Alteromonadaceae</taxon>
        <taxon>Alishewanella</taxon>
    </lineage>
</organism>
<dbReference type="Proteomes" id="UP000633814">
    <property type="component" value="Unassembled WGS sequence"/>
</dbReference>
<evidence type="ECO:0000313" key="2">
    <source>
        <dbReference type="Proteomes" id="UP000633814"/>
    </source>
</evidence>
<protein>
    <submittedName>
        <fullName evidence="1">GCN5 family acetyltransferase</fullName>
    </submittedName>
</protein>
<gene>
    <name evidence="1" type="ORF">JAO78_016510</name>
</gene>
<name>A0ABS8C7U2_9ALTE</name>
<keyword evidence="2" id="KW-1185">Reference proteome</keyword>
<dbReference type="EMBL" id="JAEINI020000031">
    <property type="protein sequence ID" value="MCB5228406.1"/>
    <property type="molecule type" value="Genomic_DNA"/>
</dbReference>
<sequence length="130" mass="14953">MSIFPVAVDEKMVGEYPAEAKSGGGYFYDDVLEYRVWCRPWLGAPDEFDGEIYYYAFSSFEAAKEFSDNTIGSEQPLVLVRQFEWIDEPTPGQFIPMKGERITKWLVEWLQGNKREEQTISQFIEASVGA</sequence>